<proteinExistence type="predicted"/>
<evidence type="ECO:0000313" key="2">
    <source>
        <dbReference type="EMBL" id="NHN29521.1"/>
    </source>
</evidence>
<accession>A0ABX0J267</accession>
<comment type="caution">
    <text evidence="2">The sequence shown here is derived from an EMBL/GenBank/DDBJ whole genome shotgun (WGS) entry which is preliminary data.</text>
</comment>
<name>A0ABX0J267_9BACL</name>
<dbReference type="Proteomes" id="UP001165962">
    <property type="component" value="Unassembled WGS sequence"/>
</dbReference>
<feature type="compositionally biased region" description="Basic and acidic residues" evidence="1">
    <location>
        <begin position="79"/>
        <end position="88"/>
    </location>
</feature>
<feature type="compositionally biased region" description="Basic residues" evidence="1">
    <location>
        <begin position="1"/>
        <end position="14"/>
    </location>
</feature>
<keyword evidence="3" id="KW-1185">Reference proteome</keyword>
<gene>
    <name evidence="2" type="ORF">G9U52_06700</name>
</gene>
<reference evidence="2" key="1">
    <citation type="submission" date="2020-03" db="EMBL/GenBank/DDBJ databases">
        <title>Draft sequencing of Paenibacilllus sp. S3N08.</title>
        <authorList>
            <person name="Kim D.-U."/>
        </authorList>
    </citation>
    <scope>NUCLEOTIDE SEQUENCE</scope>
    <source>
        <strain evidence="2">S3N08</strain>
    </source>
</reference>
<sequence length="88" mass="9958">MSKGRVWNKGKHNGGKGGPLKGTINPREVTRSTNKQLPHQEEQSPTENVGEVVDSRVDRIGRMNRDNWVSRPVRVNNENARDESESDH</sequence>
<protein>
    <submittedName>
        <fullName evidence="2">Uncharacterized protein</fullName>
    </submittedName>
</protein>
<evidence type="ECO:0000313" key="3">
    <source>
        <dbReference type="Proteomes" id="UP001165962"/>
    </source>
</evidence>
<organism evidence="2 3">
    <name type="scientific">Paenibacillus agricola</name>
    <dbReference type="NCBI Taxonomy" id="2716264"/>
    <lineage>
        <taxon>Bacteria</taxon>
        <taxon>Bacillati</taxon>
        <taxon>Bacillota</taxon>
        <taxon>Bacilli</taxon>
        <taxon>Bacillales</taxon>
        <taxon>Paenibacillaceae</taxon>
        <taxon>Paenibacillus</taxon>
    </lineage>
</organism>
<dbReference type="RefSeq" id="WP_166147549.1">
    <property type="nucleotide sequence ID" value="NZ_JAAOIW010000002.1"/>
</dbReference>
<feature type="region of interest" description="Disordered" evidence="1">
    <location>
        <begin position="1"/>
        <end position="88"/>
    </location>
</feature>
<evidence type="ECO:0000256" key="1">
    <source>
        <dbReference type="SAM" id="MobiDB-lite"/>
    </source>
</evidence>
<feature type="compositionally biased region" description="Basic and acidic residues" evidence="1">
    <location>
        <begin position="53"/>
        <end position="65"/>
    </location>
</feature>
<dbReference type="EMBL" id="JAAOIW010000002">
    <property type="protein sequence ID" value="NHN29521.1"/>
    <property type="molecule type" value="Genomic_DNA"/>
</dbReference>
<feature type="compositionally biased region" description="Polar residues" evidence="1">
    <location>
        <begin position="31"/>
        <end position="47"/>
    </location>
</feature>